<keyword evidence="2" id="KW-1133">Transmembrane helix</keyword>
<dbReference type="STRING" id="78245.Xaut_2429"/>
<proteinExistence type="predicted"/>
<feature type="region of interest" description="Disordered" evidence="1">
    <location>
        <begin position="1"/>
        <end position="26"/>
    </location>
</feature>
<keyword evidence="2" id="KW-0812">Transmembrane</keyword>
<dbReference type="KEGG" id="xau:Xaut_2429"/>
<dbReference type="Proteomes" id="UP000002417">
    <property type="component" value="Chromosome"/>
</dbReference>
<dbReference type="eggNOG" id="ENOG5033EG1">
    <property type="taxonomic scope" value="Bacteria"/>
</dbReference>
<name>A7II28_XANP2</name>
<dbReference type="EMBL" id="CP000781">
    <property type="protein sequence ID" value="ABS67671.1"/>
    <property type="molecule type" value="Genomic_DNA"/>
</dbReference>
<sequence length="115" mass="11897">MNGDDQSAGDPPLPAPRAAAPAHAASERGPRPQLLLALFATGVLAFNFPLLMVWDADVSVFGLPLLPVALFAIWAGLIAALAVASERRPKASPPILPLREGSPQPPAQQPPAEAP</sequence>
<evidence type="ECO:0000256" key="2">
    <source>
        <dbReference type="SAM" id="Phobius"/>
    </source>
</evidence>
<protein>
    <submittedName>
        <fullName evidence="3">Uncharacterized protein</fullName>
    </submittedName>
</protein>
<reference evidence="3 4" key="1">
    <citation type="submission" date="2007-07" db="EMBL/GenBank/DDBJ databases">
        <title>Complete sequence of chromosome of Xanthobacter autotrophicus Py2.</title>
        <authorList>
            <consortium name="US DOE Joint Genome Institute"/>
            <person name="Copeland A."/>
            <person name="Lucas S."/>
            <person name="Lapidus A."/>
            <person name="Barry K."/>
            <person name="Glavina del Rio T."/>
            <person name="Hammon N."/>
            <person name="Israni S."/>
            <person name="Dalin E."/>
            <person name="Tice H."/>
            <person name="Pitluck S."/>
            <person name="Sims D."/>
            <person name="Brettin T."/>
            <person name="Bruce D."/>
            <person name="Detter J.C."/>
            <person name="Han C."/>
            <person name="Tapia R."/>
            <person name="Brainard J."/>
            <person name="Schmutz J."/>
            <person name="Larimer F."/>
            <person name="Land M."/>
            <person name="Hauser L."/>
            <person name="Kyrpides N."/>
            <person name="Kim E."/>
            <person name="Ensigns S.A."/>
            <person name="Richardson P."/>
        </authorList>
    </citation>
    <scope>NUCLEOTIDE SEQUENCE [LARGE SCALE GENOMIC DNA]</scope>
    <source>
        <strain evidence="4">ATCC BAA-1158 / Py2</strain>
    </source>
</reference>
<keyword evidence="4" id="KW-1185">Reference proteome</keyword>
<dbReference type="OrthoDB" id="8456596at2"/>
<feature type="transmembrane region" description="Helical" evidence="2">
    <location>
        <begin position="60"/>
        <end position="84"/>
    </location>
</feature>
<evidence type="ECO:0000313" key="3">
    <source>
        <dbReference type="EMBL" id="ABS67671.1"/>
    </source>
</evidence>
<evidence type="ECO:0000256" key="1">
    <source>
        <dbReference type="SAM" id="MobiDB-lite"/>
    </source>
</evidence>
<feature type="region of interest" description="Disordered" evidence="1">
    <location>
        <begin position="91"/>
        <end position="115"/>
    </location>
</feature>
<gene>
    <name evidence="3" type="ordered locus">Xaut_2429</name>
</gene>
<keyword evidence="2" id="KW-0472">Membrane</keyword>
<evidence type="ECO:0000313" key="4">
    <source>
        <dbReference type="Proteomes" id="UP000002417"/>
    </source>
</evidence>
<dbReference type="HOGENOM" id="CLU_2108067_0_0_5"/>
<feature type="compositionally biased region" description="Pro residues" evidence="1">
    <location>
        <begin position="103"/>
        <end position="115"/>
    </location>
</feature>
<dbReference type="AlphaFoldDB" id="A7II28"/>
<accession>A7II28</accession>
<feature type="transmembrane region" description="Helical" evidence="2">
    <location>
        <begin position="34"/>
        <end position="54"/>
    </location>
</feature>
<organism evidence="3 4">
    <name type="scientific">Xanthobacter autotrophicus (strain ATCC BAA-1158 / Py2)</name>
    <dbReference type="NCBI Taxonomy" id="78245"/>
    <lineage>
        <taxon>Bacteria</taxon>
        <taxon>Pseudomonadati</taxon>
        <taxon>Pseudomonadota</taxon>
        <taxon>Alphaproteobacteria</taxon>
        <taxon>Hyphomicrobiales</taxon>
        <taxon>Xanthobacteraceae</taxon>
        <taxon>Xanthobacter</taxon>
    </lineage>
</organism>